<organism evidence="2 3">
    <name type="scientific">Gossypium stocksii</name>
    <dbReference type="NCBI Taxonomy" id="47602"/>
    <lineage>
        <taxon>Eukaryota</taxon>
        <taxon>Viridiplantae</taxon>
        <taxon>Streptophyta</taxon>
        <taxon>Embryophyta</taxon>
        <taxon>Tracheophyta</taxon>
        <taxon>Spermatophyta</taxon>
        <taxon>Magnoliopsida</taxon>
        <taxon>eudicotyledons</taxon>
        <taxon>Gunneridae</taxon>
        <taxon>Pentapetalae</taxon>
        <taxon>rosids</taxon>
        <taxon>malvids</taxon>
        <taxon>Malvales</taxon>
        <taxon>Malvaceae</taxon>
        <taxon>Malvoideae</taxon>
        <taxon>Gossypium</taxon>
    </lineage>
</organism>
<feature type="compositionally biased region" description="Basic and acidic residues" evidence="1">
    <location>
        <begin position="48"/>
        <end position="60"/>
    </location>
</feature>
<evidence type="ECO:0000256" key="1">
    <source>
        <dbReference type="SAM" id="MobiDB-lite"/>
    </source>
</evidence>
<dbReference type="Proteomes" id="UP000828251">
    <property type="component" value="Unassembled WGS sequence"/>
</dbReference>
<protein>
    <submittedName>
        <fullName evidence="2">Uncharacterized protein</fullName>
    </submittedName>
</protein>
<dbReference type="AlphaFoldDB" id="A0A9D4AK24"/>
<feature type="region of interest" description="Disordered" evidence="1">
    <location>
        <begin position="48"/>
        <end position="70"/>
    </location>
</feature>
<dbReference type="EMBL" id="JAIQCV010000002">
    <property type="protein sequence ID" value="KAH1123051.1"/>
    <property type="molecule type" value="Genomic_DNA"/>
</dbReference>
<evidence type="ECO:0000313" key="3">
    <source>
        <dbReference type="Proteomes" id="UP000828251"/>
    </source>
</evidence>
<evidence type="ECO:0000313" key="2">
    <source>
        <dbReference type="EMBL" id="KAH1123051.1"/>
    </source>
</evidence>
<name>A0A9D4AK24_9ROSI</name>
<sequence>MASAIFIQTSFQSKSLNTHSIPSFKLPVPLFQTPDRCLPQMCPYPTRFDRAGRRETRQPPRDAAGARVEEEGSDFFAQGEAYSDRHAMCSRFE</sequence>
<accession>A0A9D4AK24</accession>
<keyword evidence="3" id="KW-1185">Reference proteome</keyword>
<comment type="caution">
    <text evidence="2">The sequence shown here is derived from an EMBL/GenBank/DDBJ whole genome shotgun (WGS) entry which is preliminary data.</text>
</comment>
<reference evidence="2 3" key="1">
    <citation type="journal article" date="2021" name="Plant Biotechnol. J.">
        <title>Multi-omics assisted identification of the key and species-specific regulatory components of drought-tolerant mechanisms in Gossypium stocksii.</title>
        <authorList>
            <person name="Yu D."/>
            <person name="Ke L."/>
            <person name="Zhang D."/>
            <person name="Wu Y."/>
            <person name="Sun Y."/>
            <person name="Mei J."/>
            <person name="Sun J."/>
            <person name="Sun Y."/>
        </authorList>
    </citation>
    <scope>NUCLEOTIDE SEQUENCE [LARGE SCALE GENOMIC DNA]</scope>
    <source>
        <strain evidence="3">cv. E1</strain>
        <tissue evidence="2">Leaf</tissue>
    </source>
</reference>
<gene>
    <name evidence="2" type="ORF">J1N35_006211</name>
</gene>
<proteinExistence type="predicted"/>